<comment type="caution">
    <text evidence="4">The sequence shown here is derived from an EMBL/GenBank/DDBJ whole genome shotgun (WGS) entry which is preliminary data.</text>
</comment>
<dbReference type="PANTHER" id="PTHR30590">
    <property type="entry name" value="INNER MEMBRANE PROTEIN"/>
    <property type="match status" value="1"/>
</dbReference>
<feature type="transmembrane region" description="Helical" evidence="2">
    <location>
        <begin position="45"/>
        <end position="61"/>
    </location>
</feature>
<feature type="transmembrane region" description="Helical" evidence="2">
    <location>
        <begin position="157"/>
        <end position="188"/>
    </location>
</feature>
<dbReference type="RefSeq" id="WP_137248448.1">
    <property type="nucleotide sequence ID" value="NZ_SZQA01000018.1"/>
</dbReference>
<evidence type="ECO:0000313" key="4">
    <source>
        <dbReference type="EMBL" id="TKK86917.1"/>
    </source>
</evidence>
<dbReference type="EMBL" id="SZQA01000018">
    <property type="protein sequence ID" value="TKK86917.1"/>
    <property type="molecule type" value="Genomic_DNA"/>
</dbReference>
<dbReference type="PANTHER" id="PTHR30590:SF3">
    <property type="entry name" value="HYPOTHETICAL MEMBRANE SPANNING PROTEIN"/>
    <property type="match status" value="1"/>
</dbReference>
<evidence type="ECO:0000256" key="2">
    <source>
        <dbReference type="SAM" id="Phobius"/>
    </source>
</evidence>
<feature type="transmembrane region" description="Helical" evidence="2">
    <location>
        <begin position="122"/>
        <end position="145"/>
    </location>
</feature>
<evidence type="ECO:0000313" key="5">
    <source>
        <dbReference type="Proteomes" id="UP000308705"/>
    </source>
</evidence>
<name>A0A4U3MG37_9ACTN</name>
<evidence type="ECO:0000256" key="1">
    <source>
        <dbReference type="SAM" id="MobiDB-lite"/>
    </source>
</evidence>
<dbReference type="InterPro" id="IPR007349">
    <property type="entry name" value="DUF418"/>
</dbReference>
<feature type="transmembrane region" description="Helical" evidence="2">
    <location>
        <begin position="7"/>
        <end position="25"/>
    </location>
</feature>
<sequence length="296" mass="32492">MARIRELDALRGFAVCGIMLVNTWQHADPRPVEGAAFMAFVEGRFYPIFSFLFGVSFALFLRSHDDRLIMLRRLAVLALFGVGHWWLMPGEVLLPYALLGAGVLLPASYLPKWLNPVLGVGVVAWAVAQGSPWILIGGLFLLGLACVDYGGPKPSPLVFVAAVVAAVAFFPFGGFLSALAGAAVYASGFLLLSPRVFEPLGRMALTNYVTSSFVILAARAESFSDVVAVTVVTLVVQWWFSAWWLSRFRYGPLEWVWRCLTWMRRVPNRQTGAGDRSSAGPDPDRPRAQEEPGDRA</sequence>
<proteinExistence type="predicted"/>
<keyword evidence="2" id="KW-0812">Transmembrane</keyword>
<dbReference type="Pfam" id="PF04235">
    <property type="entry name" value="DUF418"/>
    <property type="match status" value="1"/>
</dbReference>
<dbReference type="InterPro" id="IPR052529">
    <property type="entry name" value="Bact_Transport_Assoc"/>
</dbReference>
<feature type="domain" description="DUF418" evidence="3">
    <location>
        <begin position="150"/>
        <end position="263"/>
    </location>
</feature>
<reference evidence="4 5" key="1">
    <citation type="submission" date="2019-04" db="EMBL/GenBank/DDBJ databases">
        <title>Herbidospora sp. NEAU-GS14.nov., a novel actinomycete isolated from soil.</title>
        <authorList>
            <person name="Han L."/>
        </authorList>
    </citation>
    <scope>NUCLEOTIDE SEQUENCE [LARGE SCALE GENOMIC DNA]</scope>
    <source>
        <strain evidence="4 5">NEAU-GS14</strain>
    </source>
</reference>
<feature type="region of interest" description="Disordered" evidence="1">
    <location>
        <begin position="269"/>
        <end position="296"/>
    </location>
</feature>
<feature type="compositionally biased region" description="Basic and acidic residues" evidence="1">
    <location>
        <begin position="282"/>
        <end position="296"/>
    </location>
</feature>
<accession>A0A4U3MG37</accession>
<dbReference type="Proteomes" id="UP000308705">
    <property type="component" value="Unassembled WGS sequence"/>
</dbReference>
<gene>
    <name evidence="4" type="ORF">FDA94_19165</name>
</gene>
<keyword evidence="2" id="KW-1133">Transmembrane helix</keyword>
<dbReference type="AlphaFoldDB" id="A0A4U3MG37"/>
<evidence type="ECO:0000259" key="3">
    <source>
        <dbReference type="Pfam" id="PF04235"/>
    </source>
</evidence>
<feature type="transmembrane region" description="Helical" evidence="2">
    <location>
        <begin position="68"/>
        <end position="87"/>
    </location>
</feature>
<protein>
    <submittedName>
        <fullName evidence="4">DUF418 domain-containing protein</fullName>
    </submittedName>
</protein>
<keyword evidence="5" id="KW-1185">Reference proteome</keyword>
<organism evidence="4 5">
    <name type="scientific">Herbidospora galbida</name>
    <dbReference type="NCBI Taxonomy" id="2575442"/>
    <lineage>
        <taxon>Bacteria</taxon>
        <taxon>Bacillati</taxon>
        <taxon>Actinomycetota</taxon>
        <taxon>Actinomycetes</taxon>
        <taxon>Streptosporangiales</taxon>
        <taxon>Streptosporangiaceae</taxon>
        <taxon>Herbidospora</taxon>
    </lineage>
</organism>
<feature type="transmembrane region" description="Helical" evidence="2">
    <location>
        <begin position="226"/>
        <end position="245"/>
    </location>
</feature>
<keyword evidence="2" id="KW-0472">Membrane</keyword>
<dbReference type="OrthoDB" id="9807744at2"/>